<keyword evidence="8" id="KW-1185">Reference proteome</keyword>
<dbReference type="FunFam" id="2.40.50.140:FF:000225">
    <property type="entry name" value="tyrosine--tRNA ligase, cytoplasmic"/>
    <property type="match status" value="1"/>
</dbReference>
<dbReference type="Pfam" id="PF20431">
    <property type="entry name" value="E_motif"/>
    <property type="match status" value="1"/>
</dbReference>
<feature type="domain" description="TRNA-binding" evidence="6">
    <location>
        <begin position="109"/>
        <end position="212"/>
    </location>
</feature>
<dbReference type="PANTHER" id="PTHR47926">
    <property type="entry name" value="PENTATRICOPEPTIDE REPEAT-CONTAINING PROTEIN"/>
    <property type="match status" value="1"/>
</dbReference>
<evidence type="ECO:0000313" key="7">
    <source>
        <dbReference type="EMBL" id="TQD90702.1"/>
    </source>
</evidence>
<dbReference type="SUPFAM" id="SSF50249">
    <property type="entry name" value="Nucleic acid-binding proteins"/>
    <property type="match status" value="1"/>
</dbReference>
<evidence type="ECO:0000256" key="2">
    <source>
        <dbReference type="ARBA" id="ARBA00022737"/>
    </source>
</evidence>
<evidence type="ECO:0000313" key="8">
    <source>
        <dbReference type="Proteomes" id="UP000315295"/>
    </source>
</evidence>
<proteinExistence type="predicted"/>
<dbReference type="GO" id="GO:0009451">
    <property type="term" value="P:RNA modification"/>
    <property type="evidence" value="ECO:0007669"/>
    <property type="project" value="InterPro"/>
</dbReference>
<accession>A0A540LWR2</accession>
<dbReference type="CDD" id="cd02799">
    <property type="entry name" value="tRNA_bind_EMAP-II_like"/>
    <property type="match status" value="1"/>
</dbReference>
<reference evidence="7 8" key="1">
    <citation type="journal article" date="2019" name="G3 (Bethesda)">
        <title>Sequencing of a Wild Apple (Malus baccata) Genome Unravels the Differences Between Cultivated and Wild Apple Species Regarding Disease Resistance and Cold Tolerance.</title>
        <authorList>
            <person name="Chen X."/>
        </authorList>
    </citation>
    <scope>NUCLEOTIDE SEQUENCE [LARGE SCALE GENOMIC DNA]</scope>
    <source>
        <strain evidence="8">cv. Shandingzi</strain>
        <tissue evidence="7">Leaves</tissue>
    </source>
</reference>
<protein>
    <recommendedName>
        <fullName evidence="6">tRNA-binding domain-containing protein</fullName>
    </recommendedName>
</protein>
<evidence type="ECO:0000256" key="5">
    <source>
        <dbReference type="PROSITE-ProRule" id="PRU00708"/>
    </source>
</evidence>
<organism evidence="7 8">
    <name type="scientific">Malus baccata</name>
    <name type="common">Siberian crab apple</name>
    <name type="synonym">Pyrus baccata</name>
    <dbReference type="NCBI Taxonomy" id="106549"/>
    <lineage>
        <taxon>Eukaryota</taxon>
        <taxon>Viridiplantae</taxon>
        <taxon>Streptophyta</taxon>
        <taxon>Embryophyta</taxon>
        <taxon>Tracheophyta</taxon>
        <taxon>Spermatophyta</taxon>
        <taxon>Magnoliopsida</taxon>
        <taxon>eudicotyledons</taxon>
        <taxon>Gunneridae</taxon>
        <taxon>Pentapetalae</taxon>
        <taxon>rosids</taxon>
        <taxon>fabids</taxon>
        <taxon>Rosales</taxon>
        <taxon>Rosaceae</taxon>
        <taxon>Amygdaloideae</taxon>
        <taxon>Maleae</taxon>
        <taxon>Malus</taxon>
    </lineage>
</organism>
<dbReference type="Gene3D" id="1.25.40.10">
    <property type="entry name" value="Tetratricopeptide repeat domain"/>
    <property type="match status" value="2"/>
</dbReference>
<evidence type="ECO:0000256" key="4">
    <source>
        <dbReference type="PROSITE-ProRule" id="PRU00209"/>
    </source>
</evidence>
<evidence type="ECO:0000256" key="3">
    <source>
        <dbReference type="ARBA" id="ARBA00022884"/>
    </source>
</evidence>
<dbReference type="PROSITE" id="PS50886">
    <property type="entry name" value="TRBD"/>
    <property type="match status" value="1"/>
</dbReference>
<dbReference type="PROSITE" id="PS51375">
    <property type="entry name" value="PPR"/>
    <property type="match status" value="1"/>
</dbReference>
<dbReference type="PANTHER" id="PTHR47926:SF483">
    <property type="entry name" value="TETRATRICOPEPTIDE-LIKE HELICAL DOMAIN SUPERFAMILY"/>
    <property type="match status" value="1"/>
</dbReference>
<dbReference type="EMBL" id="VIEB01000445">
    <property type="protein sequence ID" value="TQD90702.1"/>
    <property type="molecule type" value="Genomic_DNA"/>
</dbReference>
<dbReference type="FunFam" id="1.25.40.10:FF:000158">
    <property type="entry name" value="pentatricopeptide repeat-containing protein At2g33680"/>
    <property type="match status" value="1"/>
</dbReference>
<dbReference type="InterPro" id="IPR046848">
    <property type="entry name" value="E_motif"/>
</dbReference>
<dbReference type="InterPro" id="IPR046960">
    <property type="entry name" value="PPR_At4g14850-like_plant"/>
</dbReference>
<keyword evidence="3 4" id="KW-0694">RNA-binding</keyword>
<dbReference type="InterPro" id="IPR002885">
    <property type="entry name" value="PPR_rpt"/>
</dbReference>
<evidence type="ECO:0000259" key="6">
    <source>
        <dbReference type="PROSITE" id="PS50886"/>
    </source>
</evidence>
<keyword evidence="2" id="KW-0677">Repeat</keyword>
<dbReference type="Gene3D" id="2.40.50.140">
    <property type="entry name" value="Nucleic acid-binding proteins"/>
    <property type="match status" value="1"/>
</dbReference>
<sequence>MAATSLLKGNCAGISVRQLFPFAHPYRPLNFNQINSAVNQNYHHIRIRRGKLTLSPSPRLAALWNSSSPFCTAADASAAASEVVSDAAVVDEAVPVSKVVHEQKKKKDAADLLDIRVGRVLKAWRHEEVDSLYVEEVDIGEPEPKIICSGLVRYIPLDHLQDRNVVVLANLKPRNMRDVKSNGMLMAASDASHENVELLVPPEGSLPGERVWFGSEEDHLNQPPAASPNQVSARLFKQELGMAVHAHIAKNGFHPDRFISNSLIHMYATCQDIVYASKVFDGIPVRNSVSWNSMLDGYPKCGDVISAREVFKLMPECNVVSWSSLIDGYVKAGEFSAIVQGKVMHRYMPLNLVLQTSLVDMYAKCGAIEEVLVKEDWHIFECLGKHGMEPKCEHYACMVDVLARGGQVVEAYHFICQMPKEPTASMLGALLSRCMNHGELDLAEIVGKKLIEIQSDHDGRYVGLSNVYAFSRRRDDARSLREAMERKGVKKSPSFIFVEIFGTLHKFIAHDKSYLESGEIYRMLNFIVNQINFDKEYRIQDNFFHAIGNF</sequence>
<dbReference type="Pfam" id="PF01535">
    <property type="entry name" value="PPR"/>
    <property type="match status" value="3"/>
</dbReference>
<keyword evidence="1 4" id="KW-0820">tRNA-binding</keyword>
<dbReference type="NCBIfam" id="TIGR00756">
    <property type="entry name" value="PPR"/>
    <property type="match status" value="1"/>
</dbReference>
<feature type="repeat" description="PPR" evidence="5">
    <location>
        <begin position="287"/>
        <end position="321"/>
    </location>
</feature>
<dbReference type="AlphaFoldDB" id="A0A540LWR2"/>
<dbReference type="InterPro" id="IPR002547">
    <property type="entry name" value="tRNA-bd_dom"/>
</dbReference>
<name>A0A540LWR2_MALBA</name>
<gene>
    <name evidence="7" type="ORF">C1H46_023755</name>
</gene>
<dbReference type="Proteomes" id="UP000315295">
    <property type="component" value="Unassembled WGS sequence"/>
</dbReference>
<dbReference type="InterPro" id="IPR011990">
    <property type="entry name" value="TPR-like_helical_dom_sf"/>
</dbReference>
<evidence type="ECO:0000256" key="1">
    <source>
        <dbReference type="ARBA" id="ARBA00022555"/>
    </source>
</evidence>
<dbReference type="GO" id="GO:0099402">
    <property type="term" value="P:plant organ development"/>
    <property type="evidence" value="ECO:0007669"/>
    <property type="project" value="UniProtKB-ARBA"/>
</dbReference>
<dbReference type="GO" id="GO:0000049">
    <property type="term" value="F:tRNA binding"/>
    <property type="evidence" value="ECO:0007669"/>
    <property type="project" value="UniProtKB-UniRule"/>
</dbReference>
<comment type="caution">
    <text evidence="7">The sequence shown here is derived from an EMBL/GenBank/DDBJ whole genome shotgun (WGS) entry which is preliminary data.</text>
</comment>
<dbReference type="InterPro" id="IPR012340">
    <property type="entry name" value="NA-bd_OB-fold"/>
</dbReference>
<dbReference type="Pfam" id="PF01588">
    <property type="entry name" value="tRNA_bind"/>
    <property type="match status" value="1"/>
</dbReference>